<evidence type="ECO:0000256" key="9">
    <source>
        <dbReference type="ARBA" id="ARBA00064420"/>
    </source>
</evidence>
<dbReference type="InterPro" id="IPR037294">
    <property type="entry name" value="ABC_BtuC-like"/>
</dbReference>
<dbReference type="SUPFAM" id="SSF81345">
    <property type="entry name" value="ABC transporter involved in vitamin B12 uptake, BtuC"/>
    <property type="match status" value="1"/>
</dbReference>
<evidence type="ECO:0000256" key="10">
    <source>
        <dbReference type="ARBA" id="ARBA00071366"/>
    </source>
</evidence>
<evidence type="ECO:0000256" key="1">
    <source>
        <dbReference type="ARBA" id="ARBA00004651"/>
    </source>
</evidence>
<protein>
    <recommendedName>
        <fullName evidence="10">Cobalamin import system permease protein BtuC</fullName>
    </recommendedName>
</protein>
<dbReference type="Proteomes" id="UP000245934">
    <property type="component" value="Unassembled WGS sequence"/>
</dbReference>
<dbReference type="GeneID" id="97610360"/>
<feature type="transmembrane region" description="Helical" evidence="11">
    <location>
        <begin position="115"/>
        <end position="134"/>
    </location>
</feature>
<dbReference type="AlphaFoldDB" id="A0A2V2NL05"/>
<dbReference type="CDD" id="cd06550">
    <property type="entry name" value="TM_ABC_iron-siderophores_like"/>
    <property type="match status" value="1"/>
</dbReference>
<dbReference type="RefSeq" id="WP_109939120.1">
    <property type="nucleotide sequence ID" value="NZ_CP176366.1"/>
</dbReference>
<evidence type="ECO:0000256" key="3">
    <source>
        <dbReference type="ARBA" id="ARBA00022448"/>
    </source>
</evidence>
<evidence type="ECO:0000256" key="4">
    <source>
        <dbReference type="ARBA" id="ARBA00022475"/>
    </source>
</evidence>
<feature type="transmembrane region" description="Helical" evidence="11">
    <location>
        <begin position="27"/>
        <end position="47"/>
    </location>
</feature>
<dbReference type="GO" id="GO:0033214">
    <property type="term" value="P:siderophore-iron import into cell"/>
    <property type="evidence" value="ECO:0007669"/>
    <property type="project" value="TreeGrafter"/>
</dbReference>
<evidence type="ECO:0000256" key="7">
    <source>
        <dbReference type="ARBA" id="ARBA00023136"/>
    </source>
</evidence>
<feature type="transmembrane region" description="Helical" evidence="11">
    <location>
        <begin position="84"/>
        <end position="103"/>
    </location>
</feature>
<comment type="function">
    <text evidence="8">Required for corrinoid utilization. Probably part of the ABC transporter complex BtuCDF involved in cobalamin (vitamin B12) import. Probably involved in the translocation of the substrate across the membrane.</text>
</comment>
<dbReference type="GO" id="GO:0022857">
    <property type="term" value="F:transmembrane transporter activity"/>
    <property type="evidence" value="ECO:0007669"/>
    <property type="project" value="InterPro"/>
</dbReference>
<dbReference type="InterPro" id="IPR000522">
    <property type="entry name" value="ABC_transptr_permease_BtuC"/>
</dbReference>
<comment type="subcellular location">
    <subcellularLocation>
        <location evidence="1">Cell membrane</location>
        <topology evidence="1">Multi-pass membrane protein</topology>
    </subcellularLocation>
</comment>
<proteinExistence type="inferred from homology"/>
<evidence type="ECO:0000256" key="2">
    <source>
        <dbReference type="ARBA" id="ARBA00007935"/>
    </source>
</evidence>
<dbReference type="Gene3D" id="1.10.3470.10">
    <property type="entry name" value="ABC transporter involved in vitamin B12 uptake, BtuC"/>
    <property type="match status" value="1"/>
</dbReference>
<evidence type="ECO:0000313" key="13">
    <source>
        <dbReference type="Proteomes" id="UP000245934"/>
    </source>
</evidence>
<dbReference type="EMBL" id="QGMZ01000001">
    <property type="protein sequence ID" value="PWR76301.1"/>
    <property type="molecule type" value="Genomic_DNA"/>
</dbReference>
<feature type="transmembrane region" description="Helical" evidence="11">
    <location>
        <begin position="257"/>
        <end position="286"/>
    </location>
</feature>
<name>A0A2V2NL05_9EURY</name>
<keyword evidence="5 11" id="KW-0812">Transmembrane</keyword>
<accession>A0A2V2NL05</accession>
<feature type="transmembrane region" description="Helical" evidence="11">
    <location>
        <begin position="298"/>
        <end position="316"/>
    </location>
</feature>
<evidence type="ECO:0000256" key="8">
    <source>
        <dbReference type="ARBA" id="ARBA00053891"/>
    </source>
</evidence>
<evidence type="ECO:0000313" key="12">
    <source>
        <dbReference type="EMBL" id="PWR76301.1"/>
    </source>
</evidence>
<comment type="subunit">
    <text evidence="9">The complex is composed of two ATP-binding proteins (BtuD), two transmembrane proteins (BtuC) and a solute-binding protein (BtuF).</text>
</comment>
<keyword evidence="7 11" id="KW-0472">Membrane</keyword>
<dbReference type="OrthoDB" id="57034at2157"/>
<reference evidence="12 13" key="1">
    <citation type="submission" date="2018-05" db="EMBL/GenBank/DDBJ databases">
        <title>Draft genome of Methanospirillum stamsii Pt1.</title>
        <authorList>
            <person name="Dueholm M.S."/>
            <person name="Nielsen P.H."/>
            <person name="Bakmann L.F."/>
            <person name="Otzen D.E."/>
        </authorList>
    </citation>
    <scope>NUCLEOTIDE SEQUENCE [LARGE SCALE GENOMIC DNA]</scope>
    <source>
        <strain evidence="12 13">Pt1</strain>
    </source>
</reference>
<comment type="caution">
    <text evidence="12">The sequence shown here is derived from an EMBL/GenBank/DDBJ whole genome shotgun (WGS) entry which is preliminary data.</text>
</comment>
<keyword evidence="13" id="KW-1185">Reference proteome</keyword>
<dbReference type="GO" id="GO:0005886">
    <property type="term" value="C:plasma membrane"/>
    <property type="evidence" value="ECO:0007669"/>
    <property type="project" value="UniProtKB-SubCell"/>
</dbReference>
<feature type="transmembrane region" description="Helical" evidence="11">
    <location>
        <begin position="328"/>
        <end position="346"/>
    </location>
</feature>
<comment type="similarity">
    <text evidence="2">Belongs to the binding-protein-dependent transport system permease family. FecCD subfamily.</text>
</comment>
<feature type="transmembrane region" description="Helical" evidence="11">
    <location>
        <begin position="167"/>
        <end position="187"/>
    </location>
</feature>
<evidence type="ECO:0000256" key="11">
    <source>
        <dbReference type="SAM" id="Phobius"/>
    </source>
</evidence>
<feature type="transmembrane region" description="Helical" evidence="11">
    <location>
        <begin position="141"/>
        <end position="161"/>
    </location>
</feature>
<keyword evidence="3" id="KW-0813">Transport</keyword>
<dbReference type="Pfam" id="PF01032">
    <property type="entry name" value="FecCD"/>
    <property type="match status" value="1"/>
</dbReference>
<dbReference type="PANTHER" id="PTHR30472">
    <property type="entry name" value="FERRIC ENTEROBACTIN TRANSPORT SYSTEM PERMEASE PROTEIN"/>
    <property type="match status" value="1"/>
</dbReference>
<sequence length="354" mass="37964">MKKLPHTNEETFTNHIEHIKKSQKKQLLILCLIPAALFFVSLSLGRYDISPCTAAMIMISQICSLPVTWTDVQETVLLQIRLPRVIAVMLVGAGLAASGSAFQGLFRNPLVSSDILGVAAGAGFGAALGILISGDPIIIQLLAFVWGVIAVGIAYGLSRVYKGGSSLILVLAGIIVGSFFSAMISLVKYVADPYQKLPAIVFWLMGSMSSTNWKDVYAVSIPIISGLIILILLRWRITILASGEEEAHSLGINTTRMAQIIIIICTVITASGVCISGIIGWVGLVIPHLGRMIVGPDYRHLLPVSVILGASYLVVIDDLARTLTTQEIPLGILTSVIGVPFFAYLLSRKKVGWA</sequence>
<dbReference type="PANTHER" id="PTHR30472:SF70">
    <property type="entry name" value="MOLYBDATE IMPORT SYSTEM PERMEASE PROTEIN MOLB"/>
    <property type="match status" value="1"/>
</dbReference>
<evidence type="ECO:0000256" key="6">
    <source>
        <dbReference type="ARBA" id="ARBA00022989"/>
    </source>
</evidence>
<gene>
    <name evidence="12" type="ORF">DLD82_00380</name>
</gene>
<feature type="transmembrane region" description="Helical" evidence="11">
    <location>
        <begin position="216"/>
        <end position="237"/>
    </location>
</feature>
<keyword evidence="4" id="KW-1003">Cell membrane</keyword>
<keyword evidence="6 11" id="KW-1133">Transmembrane helix</keyword>
<organism evidence="12 13">
    <name type="scientific">Methanospirillum stamsii</name>
    <dbReference type="NCBI Taxonomy" id="1277351"/>
    <lineage>
        <taxon>Archaea</taxon>
        <taxon>Methanobacteriati</taxon>
        <taxon>Methanobacteriota</taxon>
        <taxon>Stenosarchaea group</taxon>
        <taxon>Methanomicrobia</taxon>
        <taxon>Methanomicrobiales</taxon>
        <taxon>Methanospirillaceae</taxon>
        <taxon>Methanospirillum</taxon>
    </lineage>
</organism>
<dbReference type="FunFam" id="1.10.3470.10:FF:000001">
    <property type="entry name" value="Vitamin B12 ABC transporter permease BtuC"/>
    <property type="match status" value="1"/>
</dbReference>
<evidence type="ECO:0000256" key="5">
    <source>
        <dbReference type="ARBA" id="ARBA00022692"/>
    </source>
</evidence>